<feature type="transmembrane region" description="Helical" evidence="5">
    <location>
        <begin position="33"/>
        <end position="53"/>
    </location>
</feature>
<comment type="caution">
    <text evidence="8">The sequence shown here is derived from an EMBL/GenBank/DDBJ whole genome shotgun (WGS) entry which is preliminary data.</text>
</comment>
<dbReference type="SUPFAM" id="SSF103481">
    <property type="entry name" value="Multidrug resistance efflux transporter EmrE"/>
    <property type="match status" value="2"/>
</dbReference>
<feature type="transmembrane region" description="Helical" evidence="5">
    <location>
        <begin position="170"/>
        <end position="189"/>
    </location>
</feature>
<evidence type="ECO:0000256" key="2">
    <source>
        <dbReference type="ARBA" id="ARBA00022692"/>
    </source>
</evidence>
<dbReference type="PANTHER" id="PTHR32322:SF9">
    <property type="entry name" value="AMINO-ACID METABOLITE EFFLUX PUMP-RELATED"/>
    <property type="match status" value="1"/>
</dbReference>
<feature type="transmembrane region" description="Helical" evidence="5">
    <location>
        <begin position="116"/>
        <end position="134"/>
    </location>
</feature>
<evidence type="ECO:0000313" key="8">
    <source>
        <dbReference type="EMBL" id="RKE96337.1"/>
    </source>
</evidence>
<comment type="subcellular location">
    <subcellularLocation>
        <location evidence="1">Membrane</location>
        <topology evidence="1">Multi-pass membrane protein</topology>
    </subcellularLocation>
</comment>
<feature type="transmembrane region" description="Helical" evidence="5">
    <location>
        <begin position="201"/>
        <end position="221"/>
    </location>
</feature>
<reference evidence="8 9" key="1">
    <citation type="submission" date="2018-09" db="EMBL/GenBank/DDBJ databases">
        <title>Genomic Encyclopedia of Archaeal and Bacterial Type Strains, Phase II (KMG-II): from individual species to whole genera.</title>
        <authorList>
            <person name="Goeker M."/>
        </authorList>
    </citation>
    <scope>NUCLEOTIDE SEQUENCE [LARGE SCALE GENOMIC DNA]</scope>
    <source>
        <strain evidence="8 9">DSM 11458</strain>
    </source>
</reference>
<dbReference type="Proteomes" id="UP000284407">
    <property type="component" value="Unassembled WGS sequence"/>
</dbReference>
<protein>
    <submittedName>
        <fullName evidence="8">Threonine/homoserine efflux transporter RhtA</fullName>
    </submittedName>
</protein>
<organism evidence="8 9">
    <name type="scientific">Sulfitobacter guttiformis</name>
    <dbReference type="NCBI Taxonomy" id="74349"/>
    <lineage>
        <taxon>Bacteria</taxon>
        <taxon>Pseudomonadati</taxon>
        <taxon>Pseudomonadota</taxon>
        <taxon>Alphaproteobacteria</taxon>
        <taxon>Rhodobacterales</taxon>
        <taxon>Roseobacteraceae</taxon>
        <taxon>Sulfitobacter</taxon>
    </lineage>
</organism>
<feature type="transmembrane region" description="Helical" evidence="5">
    <location>
        <begin position="255"/>
        <end position="273"/>
    </location>
</feature>
<gene>
    <name evidence="8" type="ORF">C8N30_0895</name>
</gene>
<dbReference type="InterPro" id="IPR000620">
    <property type="entry name" value="EamA_dom"/>
</dbReference>
<evidence type="ECO:0000313" key="9">
    <source>
        <dbReference type="Proteomes" id="UP000284407"/>
    </source>
</evidence>
<feature type="transmembrane region" description="Helical" evidence="5">
    <location>
        <begin position="146"/>
        <end position="163"/>
    </location>
</feature>
<keyword evidence="3 5" id="KW-1133">Transmembrane helix</keyword>
<evidence type="ECO:0000256" key="5">
    <source>
        <dbReference type="SAM" id="Phobius"/>
    </source>
</evidence>
<name>A0A420DQD5_9RHOB</name>
<feature type="signal peptide" evidence="6">
    <location>
        <begin position="1"/>
        <end position="15"/>
    </location>
</feature>
<feature type="transmembrane region" description="Helical" evidence="5">
    <location>
        <begin position="228"/>
        <end position="249"/>
    </location>
</feature>
<evidence type="ECO:0000256" key="3">
    <source>
        <dbReference type="ARBA" id="ARBA00022989"/>
    </source>
</evidence>
<evidence type="ECO:0000256" key="4">
    <source>
        <dbReference type="ARBA" id="ARBA00023136"/>
    </source>
</evidence>
<dbReference type="RefSeq" id="WP_025063282.1">
    <property type="nucleotide sequence ID" value="NZ_RAQK01000001.1"/>
</dbReference>
<dbReference type="STRING" id="1443111.Z949_2889"/>
<keyword evidence="6" id="KW-0732">Signal</keyword>
<accession>A0A420DQD5</accession>
<dbReference type="OrthoDB" id="321830at2"/>
<keyword evidence="9" id="KW-1185">Reference proteome</keyword>
<dbReference type="InterPro" id="IPR050638">
    <property type="entry name" value="AA-Vitamin_Transporters"/>
</dbReference>
<proteinExistence type="predicted"/>
<dbReference type="GO" id="GO:0016020">
    <property type="term" value="C:membrane"/>
    <property type="evidence" value="ECO:0007669"/>
    <property type="project" value="UniProtKB-SubCell"/>
</dbReference>
<feature type="chain" id="PRO_5019477203" evidence="6">
    <location>
        <begin position="16"/>
        <end position="276"/>
    </location>
</feature>
<dbReference type="Pfam" id="PF00892">
    <property type="entry name" value="EamA"/>
    <property type="match status" value="1"/>
</dbReference>
<dbReference type="EMBL" id="RAQK01000001">
    <property type="protein sequence ID" value="RKE96337.1"/>
    <property type="molecule type" value="Genomic_DNA"/>
</dbReference>
<sequence>MRLILLTLITMCAFAANSLLTRAAVEGGHIGPGAFAVLRVAAGAMTLGSIALLRGATLPLLRRVRIVGAVSLTAYMVGFSMAYMTLDAGLGALILFGVTQITMFGHAAITGQVPTARQVTGACVAFCGLVLVLWPGEESVTDPAGAALMCLAGLGWAAYTIAGRTAADPLATTGANFILCLPLIAVLLYKSGLEADQTGMFLAVVCGAVTSGLGYALWYSVLRQMQGATAAVVQLSVPVIAIIAGAVMLGEVVTPIVMIAAALVVGGIGWSVTAKR</sequence>
<dbReference type="PANTHER" id="PTHR32322">
    <property type="entry name" value="INNER MEMBRANE TRANSPORTER"/>
    <property type="match status" value="1"/>
</dbReference>
<feature type="domain" description="EamA" evidence="7">
    <location>
        <begin position="145"/>
        <end position="270"/>
    </location>
</feature>
<evidence type="ECO:0000256" key="1">
    <source>
        <dbReference type="ARBA" id="ARBA00004141"/>
    </source>
</evidence>
<keyword evidence="4 5" id="KW-0472">Membrane</keyword>
<dbReference type="InterPro" id="IPR037185">
    <property type="entry name" value="EmrE-like"/>
</dbReference>
<dbReference type="AlphaFoldDB" id="A0A420DQD5"/>
<feature type="transmembrane region" description="Helical" evidence="5">
    <location>
        <begin position="90"/>
        <end position="109"/>
    </location>
</feature>
<keyword evidence="2 5" id="KW-0812">Transmembrane</keyword>
<evidence type="ECO:0000259" key="7">
    <source>
        <dbReference type="Pfam" id="PF00892"/>
    </source>
</evidence>
<evidence type="ECO:0000256" key="6">
    <source>
        <dbReference type="SAM" id="SignalP"/>
    </source>
</evidence>
<feature type="transmembrane region" description="Helical" evidence="5">
    <location>
        <begin position="65"/>
        <end position="84"/>
    </location>
</feature>